<dbReference type="Gene3D" id="2.60.40.10">
    <property type="entry name" value="Immunoglobulins"/>
    <property type="match status" value="2"/>
</dbReference>
<evidence type="ECO:0000256" key="1">
    <source>
        <dbReference type="SAM" id="MobiDB-lite"/>
    </source>
</evidence>
<dbReference type="InterPro" id="IPR013783">
    <property type="entry name" value="Ig-like_fold"/>
</dbReference>
<comment type="caution">
    <text evidence="3">The sequence shown here is derived from an EMBL/GenBank/DDBJ whole genome shotgun (WGS) entry which is preliminary data.</text>
</comment>
<dbReference type="AlphaFoldDB" id="A0A2M7XXR9"/>
<dbReference type="EMBL" id="PFWL01000132">
    <property type="protein sequence ID" value="PJA55534.1"/>
    <property type="molecule type" value="Genomic_DNA"/>
</dbReference>
<dbReference type="InterPro" id="IPR022038">
    <property type="entry name" value="Ig-like_bact"/>
</dbReference>
<dbReference type="Pfam" id="PF12245">
    <property type="entry name" value="Big_3_2"/>
    <property type="match status" value="2"/>
</dbReference>
<evidence type="ECO:0000313" key="3">
    <source>
        <dbReference type="EMBL" id="PJA55534.1"/>
    </source>
</evidence>
<name>A0A2M7XXR9_9BACT</name>
<reference evidence="4" key="1">
    <citation type="submission" date="2017-09" db="EMBL/GenBank/DDBJ databases">
        <title>Depth-based differentiation of microbial function through sediment-hosted aquifers and enrichment of novel symbionts in the deep terrestrial subsurface.</title>
        <authorList>
            <person name="Probst A.J."/>
            <person name="Ladd B."/>
            <person name="Jarett J.K."/>
            <person name="Geller-Mcgrath D.E."/>
            <person name="Sieber C.M.K."/>
            <person name="Emerson J.B."/>
            <person name="Anantharaman K."/>
            <person name="Thomas B.C."/>
            <person name="Malmstrom R."/>
            <person name="Stieglmeier M."/>
            <person name="Klingl A."/>
            <person name="Woyke T."/>
            <person name="Ryan C.M."/>
            <person name="Banfield J.F."/>
        </authorList>
    </citation>
    <scope>NUCLEOTIDE SEQUENCE [LARGE SCALE GENOMIC DNA]</scope>
</reference>
<feature type="region of interest" description="Disordered" evidence="1">
    <location>
        <begin position="41"/>
        <end position="68"/>
    </location>
</feature>
<organism evidence="3 4">
    <name type="scientific">Candidatus Roizmanbacteria bacterium CG_4_9_14_3_um_filter_33_18</name>
    <dbReference type="NCBI Taxonomy" id="1974841"/>
    <lineage>
        <taxon>Bacteria</taxon>
        <taxon>Candidatus Roizmaniibacteriota</taxon>
    </lineage>
</organism>
<gene>
    <name evidence="3" type="ORF">CO165_03025</name>
</gene>
<feature type="non-terminal residue" evidence="3">
    <location>
        <position position="1"/>
    </location>
</feature>
<feature type="domain" description="Ig-like" evidence="2">
    <location>
        <begin position="52"/>
        <end position="144"/>
    </location>
</feature>
<protein>
    <recommendedName>
        <fullName evidence="2">Ig-like domain-containing protein</fullName>
    </recommendedName>
</protein>
<dbReference type="Proteomes" id="UP000229647">
    <property type="component" value="Unassembled WGS sequence"/>
</dbReference>
<feature type="domain" description="Ig-like" evidence="2">
    <location>
        <begin position="205"/>
        <end position="268"/>
    </location>
</feature>
<sequence>TSSSVSDSIVLDTVAPSLGSFITPRDYTKDDNKPTLTFKKATDSTSGISSYSVSLDSGKNKNYSTSGIPATGDTTKSSYLYKDDSNAKIEYFNESDSDTTNDEIRVYFKGLNASELTEGKHSFKVTVTDKAGNENSSTQDFYLDKTPPGISELAIANISTVKKGQTYTLSIFKRIPSFSGKIEDPFYGSEKTNDDGSKDTFDKVSSGIDNINLTLKKLDGKKYVNHFTKDYSVTSNRFYITTPYPLVDGQYEVLITAKDKAGNNSSYPAFYLKIGNNSFLSLASSFVSNLFNNGKDIKQINQPTFLPSSKTTVNILNSVKQQRISTVQSFVSWVANFISKLWRNTLRLN</sequence>
<proteinExistence type="predicted"/>
<feature type="compositionally biased region" description="Polar residues" evidence="1">
    <location>
        <begin position="43"/>
        <end position="68"/>
    </location>
</feature>
<evidence type="ECO:0000313" key="4">
    <source>
        <dbReference type="Proteomes" id="UP000229647"/>
    </source>
</evidence>
<evidence type="ECO:0000259" key="2">
    <source>
        <dbReference type="Pfam" id="PF12245"/>
    </source>
</evidence>
<accession>A0A2M7XXR9</accession>